<dbReference type="EMBL" id="CP015402">
    <property type="protein sequence ID" value="ANU62600.1"/>
    <property type="molecule type" value="Genomic_DNA"/>
</dbReference>
<dbReference type="STRING" id="1796646.A4V02_01860"/>
<reference evidence="7" key="1">
    <citation type="submission" date="2016-04" db="EMBL/GenBank/DDBJ databases">
        <title>Complete Genome Sequences of Twelve Strains of a Stable Defined Moderately Diverse Mouse Microbiota 2 (sDMDMm2).</title>
        <authorList>
            <person name="Uchimura Y."/>
            <person name="Wyss M."/>
            <person name="Brugiroux S."/>
            <person name="Limenitakis J.P."/>
            <person name="Stecher B."/>
            <person name="McCoy K.D."/>
            <person name="Macpherson A.J."/>
        </authorList>
    </citation>
    <scope>NUCLEOTIDE SEQUENCE [LARGE SCALE GENOMIC DNA]</scope>
    <source>
        <strain evidence="7">YL27</strain>
    </source>
</reference>
<proteinExistence type="predicted"/>
<evidence type="ECO:0000256" key="3">
    <source>
        <dbReference type="ARBA" id="ARBA00023172"/>
    </source>
</evidence>
<keyword evidence="1" id="KW-0229">DNA integration</keyword>
<dbReference type="GO" id="GO:0015074">
    <property type="term" value="P:DNA integration"/>
    <property type="evidence" value="ECO:0007669"/>
    <property type="project" value="UniProtKB-KW"/>
</dbReference>
<evidence type="ECO:0000313" key="6">
    <source>
        <dbReference type="EMBL" id="ANU62600.1"/>
    </source>
</evidence>
<keyword evidence="3" id="KW-0233">DNA recombination</keyword>
<dbReference type="PANTHER" id="PTHR30349">
    <property type="entry name" value="PHAGE INTEGRASE-RELATED"/>
    <property type="match status" value="1"/>
</dbReference>
<dbReference type="AlphaFoldDB" id="A0A1B1S725"/>
<evidence type="ECO:0000259" key="5">
    <source>
        <dbReference type="PROSITE" id="PS51900"/>
    </source>
</evidence>
<dbReference type="PANTHER" id="PTHR30349:SF64">
    <property type="entry name" value="PROPHAGE INTEGRASE INTD-RELATED"/>
    <property type="match status" value="1"/>
</dbReference>
<dbReference type="Gene3D" id="1.10.150.130">
    <property type="match status" value="1"/>
</dbReference>
<protein>
    <submittedName>
        <fullName evidence="6">Recombinase</fullName>
    </submittedName>
</protein>
<sequence length="366" mass="42433">MVRTNYKTSFFLRKNVVNKNGESGIFLRLTVNKEAAQISTKATCAVGDWDTEAGKMRGKTKKANQLNDFLAEIRAAILFHIQEMERRDEIVTLEKVKNAYLGISARAETLMEIFKKWLDNAEKLVDVSKSRETYRKYERGYRRLQEFMKETYNITDIALRELSYEFIVDYESYLRRVSKCGVNTTAKFIQTLRMIVLYAKNNGMIFKDPFLNYKVKKEEVDRGYLTTDELDRIASKVIPIPRLDHVRDMFLFACFTGLAYIDVANLMESDIKEAFDGSKWIMTHRQKTGVAVNVPLLDYPLAIIEKYKGQCTDGHVLPVISNQRTNSYLKELATVCGIDKNITFHLARHIKFSFLLKFKHLQIFAA</sequence>
<name>A0A1B1S725_9BACT</name>
<dbReference type="CDD" id="cd01185">
    <property type="entry name" value="INTN1_C_like"/>
    <property type="match status" value="1"/>
</dbReference>
<dbReference type="InterPro" id="IPR044068">
    <property type="entry name" value="CB"/>
</dbReference>
<evidence type="ECO:0000256" key="2">
    <source>
        <dbReference type="ARBA" id="ARBA00023125"/>
    </source>
</evidence>
<dbReference type="GeneID" id="65535584"/>
<dbReference type="InterPro" id="IPR025269">
    <property type="entry name" value="SAM-like_dom"/>
</dbReference>
<dbReference type="InterPro" id="IPR010998">
    <property type="entry name" value="Integrase_recombinase_N"/>
</dbReference>
<organism evidence="6 7">
    <name type="scientific">Muribaculum intestinale</name>
    <dbReference type="NCBI Taxonomy" id="1796646"/>
    <lineage>
        <taxon>Bacteria</taxon>
        <taxon>Pseudomonadati</taxon>
        <taxon>Bacteroidota</taxon>
        <taxon>Bacteroidia</taxon>
        <taxon>Bacteroidales</taxon>
        <taxon>Muribaculaceae</taxon>
        <taxon>Muribaculum</taxon>
    </lineage>
</organism>
<dbReference type="Gene3D" id="1.10.443.10">
    <property type="entry name" value="Intergrase catalytic core"/>
    <property type="match status" value="1"/>
</dbReference>
<keyword evidence="2 4" id="KW-0238">DNA-binding</keyword>
<gene>
    <name evidence="6" type="ORF">A4V02_01860</name>
</gene>
<dbReference type="InterPro" id="IPR050090">
    <property type="entry name" value="Tyrosine_recombinase_XerCD"/>
</dbReference>
<evidence type="ECO:0000313" key="7">
    <source>
        <dbReference type="Proteomes" id="UP000186351"/>
    </source>
</evidence>
<dbReference type="Proteomes" id="UP000186351">
    <property type="component" value="Chromosome"/>
</dbReference>
<dbReference type="GO" id="GO:0003677">
    <property type="term" value="F:DNA binding"/>
    <property type="evidence" value="ECO:0007669"/>
    <property type="project" value="UniProtKB-UniRule"/>
</dbReference>
<dbReference type="KEGG" id="pary:A4V02_01860"/>
<accession>A0A1B1S725</accession>
<evidence type="ECO:0000256" key="1">
    <source>
        <dbReference type="ARBA" id="ARBA00022908"/>
    </source>
</evidence>
<dbReference type="RefSeq" id="WP_068959991.1">
    <property type="nucleotide sequence ID" value="NZ_CAJTAP010000025.1"/>
</dbReference>
<dbReference type="InterPro" id="IPR035386">
    <property type="entry name" value="Arm-DNA-bind_5"/>
</dbReference>
<dbReference type="Pfam" id="PF13102">
    <property type="entry name" value="Phage_int_SAM_5"/>
    <property type="match status" value="1"/>
</dbReference>
<feature type="domain" description="Core-binding (CB)" evidence="5">
    <location>
        <begin position="108"/>
        <end position="200"/>
    </location>
</feature>
<dbReference type="Pfam" id="PF17293">
    <property type="entry name" value="Arm-DNA-bind_5"/>
    <property type="match status" value="1"/>
</dbReference>
<dbReference type="GO" id="GO:0006310">
    <property type="term" value="P:DNA recombination"/>
    <property type="evidence" value="ECO:0007669"/>
    <property type="project" value="UniProtKB-KW"/>
</dbReference>
<accession>A0A1Z2XEN0</accession>
<dbReference type="SUPFAM" id="SSF56349">
    <property type="entry name" value="DNA breaking-rejoining enzymes"/>
    <property type="match status" value="1"/>
</dbReference>
<keyword evidence="7" id="KW-1185">Reference proteome</keyword>
<evidence type="ECO:0000256" key="4">
    <source>
        <dbReference type="PROSITE-ProRule" id="PRU01248"/>
    </source>
</evidence>
<dbReference type="InterPro" id="IPR011010">
    <property type="entry name" value="DNA_brk_join_enz"/>
</dbReference>
<dbReference type="OrthoDB" id="1493636at2"/>
<dbReference type="PROSITE" id="PS51900">
    <property type="entry name" value="CB"/>
    <property type="match status" value="1"/>
</dbReference>
<dbReference type="InterPro" id="IPR013762">
    <property type="entry name" value="Integrase-like_cat_sf"/>
</dbReference>